<keyword evidence="14" id="KW-1133">Transmembrane helix</keyword>
<dbReference type="Pfam" id="PF05977">
    <property type="entry name" value="MFS_3"/>
    <property type="match status" value="1"/>
</dbReference>
<evidence type="ECO:0000256" key="2">
    <source>
        <dbReference type="ARBA" id="ARBA00012980"/>
    </source>
</evidence>
<dbReference type="NCBIfam" id="TIGR00041">
    <property type="entry name" value="DTMP_kinase"/>
    <property type="match status" value="1"/>
</dbReference>
<keyword evidence="10 12" id="KW-0067">ATP-binding</keyword>
<comment type="caution">
    <text evidence="16">The sequence shown here is derived from an EMBL/GenBank/DDBJ whole genome shotgun (WGS) entry which is preliminary data.</text>
</comment>
<feature type="region of interest" description="Disordered" evidence="13">
    <location>
        <begin position="1"/>
        <end position="37"/>
    </location>
</feature>
<evidence type="ECO:0000256" key="3">
    <source>
        <dbReference type="ARBA" id="ARBA00017144"/>
    </source>
</evidence>
<feature type="transmembrane region" description="Helical" evidence="14">
    <location>
        <begin position="235"/>
        <end position="256"/>
    </location>
</feature>
<comment type="function">
    <text evidence="12">Phosphorylation of dTMP to form dTDP in both de novo and salvage pathways of dTTP synthesis.</text>
</comment>
<evidence type="ECO:0000256" key="9">
    <source>
        <dbReference type="ARBA" id="ARBA00022777"/>
    </source>
</evidence>
<dbReference type="CDD" id="cd01672">
    <property type="entry name" value="TMPK"/>
    <property type="match status" value="1"/>
</dbReference>
<sequence>MGRHCGGTAIDTNVSGEDLERPGARPDAAGSSTTNRSQQVDLSGVSALRAVLRIRPFRRLWLVLGVASLGDWLGLLATSIFASAQVSGDTAKGLAFGGVIAVRLLPALILGPVAGVLADRFDRRYTMVICDLLRFVLFASIPLVALLGFSGAVVVGWAAIATFIIEAITLIWIPAKEAAVPNLIPKARLEVSNQLTLITTYGLTPVLAAVGLAALDASVRGITGSAPADWAEPAQLALWFNAFSRLATAIVVFYGIKEISGRTSPQDRENTSMLRQFVDGWKFIGNSPLVRGLVLGIFGAFAGGGVVIGTARFFTQSLDAGDAAFYLLFAFLFVGLSVGIGLGPAIIKDLSRRRWFGMSIVLAAASVIVLAASIHLSMAIVGAVLVGAGAGMAFLAGITLLGVEVADEVRGRVFAVVQTGTRVVLMIAIALSSLLVGVGGSRTLDVASLGISISSTRLLLLAAGVAGILSGISAFKQMDDKPGVGVLADLWGSMRGRPLSPAEPSAWRGVFVVFEGGEGSGKSTQVAALADSLRAEGRDVVVTREPGATDVGQRIRSMVLSQDTDLSPRAEALLYAADRAHHVATVVRPALARGAVVVSDRYVDSSLAYQGAGRTLPVEEVSWLSSWATGGLKPDLVVLLDVEPTVGLSRAAERGVHDRLETEALPFHERVRYAFLDLAAADPRRYLVLDATRPRDELALAVFDRVTPMLGDPGPEHPGPAKQPDTSTEPELSQQEIASIVDAAQRGEPADSNSSDSSDSSDSGADDDRPSARLAAAQRTPPPPPDRELEPRG</sequence>
<dbReference type="PANTHER" id="PTHR10344:SF4">
    <property type="entry name" value="UMP-CMP KINASE 2, MITOCHONDRIAL"/>
    <property type="match status" value="1"/>
</dbReference>
<feature type="transmembrane region" description="Helical" evidence="14">
    <location>
        <begin position="155"/>
        <end position="175"/>
    </location>
</feature>
<dbReference type="EC" id="2.7.4.9" evidence="2 12"/>
<dbReference type="PANTHER" id="PTHR10344">
    <property type="entry name" value="THYMIDYLATE KINASE"/>
    <property type="match status" value="1"/>
</dbReference>
<evidence type="ECO:0000256" key="7">
    <source>
        <dbReference type="ARBA" id="ARBA00022727"/>
    </source>
</evidence>
<dbReference type="SUPFAM" id="SSF52540">
    <property type="entry name" value="P-loop containing nucleoside triphosphate hydrolases"/>
    <property type="match status" value="1"/>
</dbReference>
<comment type="catalytic activity">
    <reaction evidence="11 12">
        <text>dTMP + ATP = dTDP + ADP</text>
        <dbReference type="Rhea" id="RHEA:13517"/>
        <dbReference type="ChEBI" id="CHEBI:30616"/>
        <dbReference type="ChEBI" id="CHEBI:58369"/>
        <dbReference type="ChEBI" id="CHEBI:63528"/>
        <dbReference type="ChEBI" id="CHEBI:456216"/>
        <dbReference type="EC" id="2.7.4.9"/>
    </reaction>
</comment>
<evidence type="ECO:0000256" key="1">
    <source>
        <dbReference type="ARBA" id="ARBA00009776"/>
    </source>
</evidence>
<dbReference type="Gene3D" id="3.40.50.300">
    <property type="entry name" value="P-loop containing nucleotide triphosphate hydrolases"/>
    <property type="match status" value="1"/>
</dbReference>
<keyword evidence="5" id="KW-1003">Cell membrane</keyword>
<feature type="transmembrane region" description="Helical" evidence="14">
    <location>
        <begin position="60"/>
        <end position="82"/>
    </location>
</feature>
<feature type="transmembrane region" description="Helical" evidence="14">
    <location>
        <begin position="355"/>
        <end position="374"/>
    </location>
</feature>
<dbReference type="InterPro" id="IPR027417">
    <property type="entry name" value="P-loop_NTPase"/>
</dbReference>
<feature type="transmembrane region" description="Helical" evidence="14">
    <location>
        <begin position="413"/>
        <end position="438"/>
    </location>
</feature>
<evidence type="ECO:0000256" key="14">
    <source>
        <dbReference type="SAM" id="Phobius"/>
    </source>
</evidence>
<dbReference type="SUPFAM" id="SSF103473">
    <property type="entry name" value="MFS general substrate transporter"/>
    <property type="match status" value="1"/>
</dbReference>
<dbReference type="InterPro" id="IPR039430">
    <property type="entry name" value="Thymidylate_kin-like_dom"/>
</dbReference>
<dbReference type="Proteomes" id="UP000604117">
    <property type="component" value="Unassembled WGS sequence"/>
</dbReference>
<feature type="compositionally biased region" description="Polar residues" evidence="13">
    <location>
        <begin position="724"/>
        <end position="737"/>
    </location>
</feature>
<feature type="domain" description="Thymidylate kinase-like" evidence="15">
    <location>
        <begin position="514"/>
        <end position="697"/>
    </location>
</feature>
<feature type="compositionally biased region" description="Low complexity" evidence="13">
    <location>
        <begin position="751"/>
        <end position="763"/>
    </location>
</feature>
<feature type="transmembrane region" description="Helical" evidence="14">
    <location>
        <begin position="94"/>
        <end position="118"/>
    </location>
</feature>
<evidence type="ECO:0000313" key="17">
    <source>
        <dbReference type="Proteomes" id="UP000604117"/>
    </source>
</evidence>
<dbReference type="HAMAP" id="MF_00165">
    <property type="entry name" value="Thymidylate_kinase"/>
    <property type="match status" value="1"/>
</dbReference>
<organism evidence="16 17">
    <name type="scientific">Asanoa siamensis</name>
    <dbReference type="NCBI Taxonomy" id="926357"/>
    <lineage>
        <taxon>Bacteria</taxon>
        <taxon>Bacillati</taxon>
        <taxon>Actinomycetota</taxon>
        <taxon>Actinomycetes</taxon>
        <taxon>Micromonosporales</taxon>
        <taxon>Micromonosporaceae</taxon>
        <taxon>Asanoa</taxon>
    </lineage>
</organism>
<evidence type="ECO:0000256" key="13">
    <source>
        <dbReference type="SAM" id="MobiDB-lite"/>
    </source>
</evidence>
<dbReference type="InterPro" id="IPR036259">
    <property type="entry name" value="MFS_trans_sf"/>
</dbReference>
<dbReference type="InterPro" id="IPR018094">
    <property type="entry name" value="Thymidylate_kinase"/>
</dbReference>
<feature type="transmembrane region" description="Helical" evidence="14">
    <location>
        <begin position="292"/>
        <end position="311"/>
    </location>
</feature>
<feature type="binding site" evidence="12">
    <location>
        <begin position="516"/>
        <end position="523"/>
    </location>
    <ligand>
        <name>ATP</name>
        <dbReference type="ChEBI" id="CHEBI:30616"/>
    </ligand>
</feature>
<keyword evidence="6 12" id="KW-0808">Transferase</keyword>
<dbReference type="Pfam" id="PF02223">
    <property type="entry name" value="Thymidylate_kin"/>
    <property type="match status" value="1"/>
</dbReference>
<dbReference type="Gene3D" id="1.20.1250.20">
    <property type="entry name" value="MFS general substrate transporter like domains"/>
    <property type="match status" value="1"/>
</dbReference>
<gene>
    <name evidence="12 16" type="primary">tmk</name>
    <name evidence="16" type="ORF">Asi02nite_36050</name>
</gene>
<dbReference type="GO" id="GO:0016301">
    <property type="term" value="F:kinase activity"/>
    <property type="evidence" value="ECO:0007669"/>
    <property type="project" value="UniProtKB-KW"/>
</dbReference>
<reference evidence="16 17" key="1">
    <citation type="submission" date="2021-01" db="EMBL/GenBank/DDBJ databases">
        <title>Whole genome shotgun sequence of Asanoa siamensis NBRC 107932.</title>
        <authorList>
            <person name="Komaki H."/>
            <person name="Tamura T."/>
        </authorList>
    </citation>
    <scope>NUCLEOTIDE SEQUENCE [LARGE SCALE GENOMIC DNA]</scope>
    <source>
        <strain evidence="16 17">NBRC 107932</strain>
    </source>
</reference>
<proteinExistence type="inferred from homology"/>
<evidence type="ECO:0000313" key="16">
    <source>
        <dbReference type="EMBL" id="GIF74087.1"/>
    </source>
</evidence>
<feature type="transmembrane region" description="Helical" evidence="14">
    <location>
        <begin position="323"/>
        <end position="343"/>
    </location>
</feature>
<evidence type="ECO:0000256" key="10">
    <source>
        <dbReference type="ARBA" id="ARBA00022840"/>
    </source>
</evidence>
<keyword evidence="14" id="KW-0472">Membrane</keyword>
<feature type="transmembrane region" description="Helical" evidence="14">
    <location>
        <begin position="195"/>
        <end position="215"/>
    </location>
</feature>
<protein>
    <recommendedName>
        <fullName evidence="3 12">Thymidylate kinase</fullName>
        <ecNumber evidence="2 12">2.7.4.9</ecNumber>
    </recommendedName>
    <alternativeName>
        <fullName evidence="12">dTMP kinase</fullName>
    </alternativeName>
</protein>
<feature type="transmembrane region" description="Helical" evidence="14">
    <location>
        <begin position="380"/>
        <end position="401"/>
    </location>
</feature>
<feature type="transmembrane region" description="Helical" evidence="14">
    <location>
        <begin position="125"/>
        <end position="149"/>
    </location>
</feature>
<evidence type="ECO:0000256" key="5">
    <source>
        <dbReference type="ARBA" id="ARBA00022475"/>
    </source>
</evidence>
<keyword evidence="17" id="KW-1185">Reference proteome</keyword>
<evidence type="ECO:0000256" key="6">
    <source>
        <dbReference type="ARBA" id="ARBA00022679"/>
    </source>
</evidence>
<keyword evidence="4" id="KW-0813">Transport</keyword>
<evidence type="ECO:0000256" key="11">
    <source>
        <dbReference type="ARBA" id="ARBA00048743"/>
    </source>
</evidence>
<keyword evidence="9 12" id="KW-0418">Kinase</keyword>
<evidence type="ECO:0000256" key="4">
    <source>
        <dbReference type="ARBA" id="ARBA00022448"/>
    </source>
</evidence>
<dbReference type="InterPro" id="IPR010290">
    <property type="entry name" value="TM_effector"/>
</dbReference>
<evidence type="ECO:0000256" key="12">
    <source>
        <dbReference type="HAMAP-Rule" id="MF_00165"/>
    </source>
</evidence>
<accession>A0ABQ4CS24</accession>
<comment type="similarity">
    <text evidence="1 12">Belongs to the thymidylate kinase family.</text>
</comment>
<keyword evidence="14" id="KW-0812">Transmembrane</keyword>
<dbReference type="CDD" id="cd06173">
    <property type="entry name" value="MFS_MefA_like"/>
    <property type="match status" value="1"/>
</dbReference>
<feature type="region of interest" description="Disordered" evidence="13">
    <location>
        <begin position="707"/>
        <end position="793"/>
    </location>
</feature>
<evidence type="ECO:0000256" key="8">
    <source>
        <dbReference type="ARBA" id="ARBA00022741"/>
    </source>
</evidence>
<evidence type="ECO:0000259" key="15">
    <source>
        <dbReference type="Pfam" id="PF02223"/>
    </source>
</evidence>
<dbReference type="EMBL" id="BONE01000027">
    <property type="protein sequence ID" value="GIF74087.1"/>
    <property type="molecule type" value="Genomic_DNA"/>
</dbReference>
<dbReference type="InterPro" id="IPR018095">
    <property type="entry name" value="Thymidylate_kin_CS"/>
</dbReference>
<dbReference type="PROSITE" id="PS01331">
    <property type="entry name" value="THYMIDYLATE_KINASE"/>
    <property type="match status" value="1"/>
</dbReference>
<feature type="transmembrane region" description="Helical" evidence="14">
    <location>
        <begin position="458"/>
        <end position="475"/>
    </location>
</feature>
<keyword evidence="7 12" id="KW-0545">Nucleotide biosynthesis</keyword>
<keyword evidence="8 12" id="KW-0547">Nucleotide-binding</keyword>
<name>A0ABQ4CS24_9ACTN</name>